<dbReference type="CDD" id="cd01398">
    <property type="entry name" value="RPI_A"/>
    <property type="match status" value="1"/>
</dbReference>
<dbReference type="EMBL" id="DQHO01000027">
    <property type="protein sequence ID" value="HCS93884.1"/>
    <property type="molecule type" value="Genomic_DNA"/>
</dbReference>
<evidence type="ECO:0000256" key="3">
    <source>
        <dbReference type="HAMAP-Rule" id="MF_00170"/>
    </source>
</evidence>
<feature type="binding site" evidence="3">
    <location>
        <begin position="81"/>
        <end position="84"/>
    </location>
    <ligand>
        <name>substrate</name>
    </ligand>
</feature>
<feature type="binding site" evidence="3">
    <location>
        <begin position="94"/>
        <end position="97"/>
    </location>
    <ligand>
        <name>substrate</name>
    </ligand>
</feature>
<dbReference type="SUPFAM" id="SSF100950">
    <property type="entry name" value="NagB/RpiA/CoA transferase-like"/>
    <property type="match status" value="1"/>
</dbReference>
<dbReference type="SUPFAM" id="SSF75445">
    <property type="entry name" value="D-ribose-5-phosphate isomerase (RpiA), lid domain"/>
    <property type="match status" value="1"/>
</dbReference>
<evidence type="ECO:0000256" key="2">
    <source>
        <dbReference type="ARBA" id="ARBA00023235"/>
    </source>
</evidence>
<dbReference type="Gene3D" id="3.30.70.260">
    <property type="match status" value="1"/>
</dbReference>
<dbReference type="Gene3D" id="3.40.50.1360">
    <property type="match status" value="1"/>
</dbReference>
<proteinExistence type="inferred from homology"/>
<dbReference type="InterPro" id="IPR037171">
    <property type="entry name" value="NagB/RpiA_transferase-like"/>
</dbReference>
<comment type="similarity">
    <text evidence="3">Belongs to the ribose 5-phosphate isomerase family.</text>
</comment>
<gene>
    <name evidence="3" type="primary">rpiA</name>
    <name evidence="4" type="ORF">DIW15_04160</name>
</gene>
<comment type="function">
    <text evidence="3">Catalyzes the reversible conversion of ribose-5-phosphate to ribulose 5-phosphate.</text>
</comment>
<keyword evidence="2 3" id="KW-0413">Isomerase</keyword>
<dbReference type="GO" id="GO:0004751">
    <property type="term" value="F:ribose-5-phosphate isomerase activity"/>
    <property type="evidence" value="ECO:0007669"/>
    <property type="project" value="UniProtKB-UniRule"/>
</dbReference>
<dbReference type="Pfam" id="PF06026">
    <property type="entry name" value="Rib_5-P_isom_A"/>
    <property type="match status" value="1"/>
</dbReference>
<comment type="catalytic activity">
    <reaction evidence="1 3">
        <text>aldehydo-D-ribose 5-phosphate = D-ribulose 5-phosphate</text>
        <dbReference type="Rhea" id="RHEA:14657"/>
        <dbReference type="ChEBI" id="CHEBI:58121"/>
        <dbReference type="ChEBI" id="CHEBI:58273"/>
        <dbReference type="EC" id="5.3.1.6"/>
    </reaction>
</comment>
<dbReference type="PANTHER" id="PTHR11934:SF0">
    <property type="entry name" value="RIBOSE-5-PHOSPHATE ISOMERASE"/>
    <property type="match status" value="1"/>
</dbReference>
<evidence type="ECO:0000313" key="5">
    <source>
        <dbReference type="Proteomes" id="UP000262195"/>
    </source>
</evidence>
<dbReference type="EC" id="5.3.1.6" evidence="3"/>
<dbReference type="NCBIfam" id="TIGR00021">
    <property type="entry name" value="rpiA"/>
    <property type="match status" value="1"/>
</dbReference>
<dbReference type="UniPathway" id="UPA00115">
    <property type="reaction ID" value="UER00412"/>
</dbReference>
<protein>
    <recommendedName>
        <fullName evidence="3">Ribose-5-phosphate isomerase A</fullName>
        <ecNumber evidence="3">5.3.1.6</ecNumber>
    </recommendedName>
    <alternativeName>
        <fullName evidence="3">Phosphoriboisomerase A</fullName>
        <shortName evidence="3">PRI</shortName>
    </alternativeName>
</protein>
<dbReference type="PANTHER" id="PTHR11934">
    <property type="entry name" value="RIBOSE-5-PHOSPHATE ISOMERASE"/>
    <property type="match status" value="1"/>
</dbReference>
<feature type="active site" description="Proton acceptor" evidence="3">
    <location>
        <position position="103"/>
    </location>
</feature>
<dbReference type="HAMAP" id="MF_00170">
    <property type="entry name" value="Rib_5P_isom_A"/>
    <property type="match status" value="1"/>
</dbReference>
<dbReference type="NCBIfam" id="NF001924">
    <property type="entry name" value="PRK00702.1"/>
    <property type="match status" value="1"/>
</dbReference>
<dbReference type="Proteomes" id="UP000262195">
    <property type="component" value="Unassembled WGS sequence"/>
</dbReference>
<dbReference type="InterPro" id="IPR020672">
    <property type="entry name" value="Ribose5P_isomerase_typA_subgr"/>
</dbReference>
<sequence>MNSKEAVGIKAAAYVEDGMTVGLGTGSTVYYFILELGRRVKEEGLQLVGVSTSDATTTLAEQLGIPVKTIDEVEKIDLTIDGADEISADFCGIKGGGAALLREKIVAMQSDRIIWIVDSSKMVEKLGKFPLPVEVIPYGYSHLLRLFREKGYEPHLRNVEGDPILTDNGNYIIDLALGRIDDPRALADELDHITGVVEHGLFNNLVDLVLVGDGDDVLVVEAD</sequence>
<comment type="pathway">
    <text evidence="3">Carbohydrate degradation; pentose phosphate pathway; D-ribose 5-phosphate from D-ribulose 5-phosphate (non-oxidative stage): step 1/1.</text>
</comment>
<dbReference type="InterPro" id="IPR004788">
    <property type="entry name" value="Ribose5P_isomerase_type_A"/>
</dbReference>
<organism evidence="4 5">
    <name type="scientific">Bavariicoccus seileri</name>
    <dbReference type="NCBI Taxonomy" id="549685"/>
    <lineage>
        <taxon>Bacteria</taxon>
        <taxon>Bacillati</taxon>
        <taxon>Bacillota</taxon>
        <taxon>Bacilli</taxon>
        <taxon>Lactobacillales</taxon>
        <taxon>Enterococcaceae</taxon>
        <taxon>Bavariicoccus</taxon>
    </lineage>
</organism>
<comment type="subunit">
    <text evidence="3">Homodimer.</text>
</comment>
<feature type="binding site" evidence="3">
    <location>
        <begin position="25"/>
        <end position="28"/>
    </location>
    <ligand>
        <name>substrate</name>
    </ligand>
</feature>
<dbReference type="RefSeq" id="WP_022795671.1">
    <property type="nucleotide sequence ID" value="NZ_JBQDSL010000009.1"/>
</dbReference>
<dbReference type="STRING" id="1121105.GCA_000421665_00376"/>
<dbReference type="AlphaFoldDB" id="A0A3D4S4Z0"/>
<accession>A0A3D4S4Z0</accession>
<dbReference type="GO" id="GO:0005829">
    <property type="term" value="C:cytosol"/>
    <property type="evidence" value="ECO:0007669"/>
    <property type="project" value="TreeGrafter"/>
</dbReference>
<evidence type="ECO:0000313" key="4">
    <source>
        <dbReference type="EMBL" id="HCS93884.1"/>
    </source>
</evidence>
<name>A0A3D4S4Z0_9ENTE</name>
<comment type="caution">
    <text evidence="4">The sequence shown here is derived from an EMBL/GenBank/DDBJ whole genome shotgun (WGS) entry which is preliminary data.</text>
</comment>
<feature type="binding site" evidence="3">
    <location>
        <position position="121"/>
    </location>
    <ligand>
        <name>substrate</name>
    </ligand>
</feature>
<dbReference type="GO" id="GO:0006014">
    <property type="term" value="P:D-ribose metabolic process"/>
    <property type="evidence" value="ECO:0007669"/>
    <property type="project" value="TreeGrafter"/>
</dbReference>
<dbReference type="FunFam" id="3.40.50.1360:FF:000001">
    <property type="entry name" value="Ribose-5-phosphate isomerase A"/>
    <property type="match status" value="1"/>
</dbReference>
<dbReference type="GO" id="GO:0009052">
    <property type="term" value="P:pentose-phosphate shunt, non-oxidative branch"/>
    <property type="evidence" value="ECO:0007669"/>
    <property type="project" value="UniProtKB-UniRule"/>
</dbReference>
<reference evidence="4 5" key="1">
    <citation type="journal article" date="2018" name="Nat. Biotechnol.">
        <title>A standardized bacterial taxonomy based on genome phylogeny substantially revises the tree of life.</title>
        <authorList>
            <person name="Parks D.H."/>
            <person name="Chuvochina M."/>
            <person name="Waite D.W."/>
            <person name="Rinke C."/>
            <person name="Skarshewski A."/>
            <person name="Chaumeil P.A."/>
            <person name="Hugenholtz P."/>
        </authorList>
    </citation>
    <scope>NUCLEOTIDE SEQUENCE [LARGE SCALE GENOMIC DNA]</scope>
    <source>
        <strain evidence="4">UBA11306</strain>
    </source>
</reference>
<evidence type="ECO:0000256" key="1">
    <source>
        <dbReference type="ARBA" id="ARBA00001713"/>
    </source>
</evidence>